<keyword evidence="6" id="KW-0808">Transferase</keyword>
<evidence type="ECO:0000313" key="15">
    <source>
        <dbReference type="EMBL" id="KAF2254527.1"/>
    </source>
</evidence>
<evidence type="ECO:0000256" key="7">
    <source>
        <dbReference type="ARBA" id="ARBA00022741"/>
    </source>
</evidence>
<keyword evidence="9" id="KW-0067">ATP-binding</keyword>
<keyword evidence="7" id="KW-0547">Nucleotide-binding</keyword>
<evidence type="ECO:0000256" key="1">
    <source>
        <dbReference type="ARBA" id="ARBA00003747"/>
    </source>
</evidence>
<dbReference type="InterPro" id="IPR008266">
    <property type="entry name" value="Tyr_kinase_AS"/>
</dbReference>
<comment type="function">
    <text evidence="1">Component of the EKC/KEOPS complex that is required for the formation of a threonylcarbamoyl group on adenosine at position 37 (t(6)A37) in tRNAs that read codons beginning with adenine. The complex is probably involved in the transfer of the threonylcarbamoyl moiety of threonylcarbamoyl-AMP (TC-AMP) to the N6 group of A37. BUD32 has ATPase activity in the context of the EKC/KEOPS complex and likely plays a supporting role to the catalytic subunit KAE1. The EKC/KEOPS complex also promotes both telomere uncapping and telomere elongation. The complex is required for efficient recruitment of transcriptional coactivators.</text>
</comment>
<evidence type="ECO:0000256" key="11">
    <source>
        <dbReference type="ARBA" id="ARBA00033194"/>
    </source>
</evidence>
<dbReference type="GO" id="GO:0005524">
    <property type="term" value="F:ATP binding"/>
    <property type="evidence" value="ECO:0007669"/>
    <property type="project" value="UniProtKB-KW"/>
</dbReference>
<dbReference type="Gene3D" id="1.10.510.10">
    <property type="entry name" value="Transferase(Phosphotransferase) domain 1"/>
    <property type="match status" value="1"/>
</dbReference>
<dbReference type="RefSeq" id="XP_033689531.1">
    <property type="nucleotide sequence ID" value="XM_033827834.1"/>
</dbReference>
<evidence type="ECO:0000313" key="16">
    <source>
        <dbReference type="Proteomes" id="UP000800094"/>
    </source>
</evidence>
<comment type="catalytic activity">
    <reaction evidence="13">
        <text>L-seryl-[protein] + ATP = O-phospho-L-seryl-[protein] + ADP + H(+)</text>
        <dbReference type="Rhea" id="RHEA:17989"/>
        <dbReference type="Rhea" id="RHEA-COMP:9863"/>
        <dbReference type="Rhea" id="RHEA-COMP:11604"/>
        <dbReference type="ChEBI" id="CHEBI:15378"/>
        <dbReference type="ChEBI" id="CHEBI:29999"/>
        <dbReference type="ChEBI" id="CHEBI:30616"/>
        <dbReference type="ChEBI" id="CHEBI:83421"/>
        <dbReference type="ChEBI" id="CHEBI:456216"/>
        <dbReference type="EC" id="2.7.11.1"/>
    </reaction>
</comment>
<dbReference type="Pfam" id="PF00069">
    <property type="entry name" value="Pkinase"/>
    <property type="match status" value="1"/>
</dbReference>
<name>A0A6A6IWW5_9PLEO</name>
<dbReference type="EC" id="2.7.11.1" evidence="3"/>
<reference evidence="15" key="1">
    <citation type="journal article" date="2020" name="Stud. Mycol.">
        <title>101 Dothideomycetes genomes: a test case for predicting lifestyles and emergence of pathogens.</title>
        <authorList>
            <person name="Haridas S."/>
            <person name="Albert R."/>
            <person name="Binder M."/>
            <person name="Bloem J."/>
            <person name="Labutti K."/>
            <person name="Salamov A."/>
            <person name="Andreopoulos B."/>
            <person name="Baker S."/>
            <person name="Barry K."/>
            <person name="Bills G."/>
            <person name="Bluhm B."/>
            <person name="Cannon C."/>
            <person name="Castanera R."/>
            <person name="Culley D."/>
            <person name="Daum C."/>
            <person name="Ezra D."/>
            <person name="Gonzalez J."/>
            <person name="Henrissat B."/>
            <person name="Kuo A."/>
            <person name="Liang C."/>
            <person name="Lipzen A."/>
            <person name="Lutzoni F."/>
            <person name="Magnuson J."/>
            <person name="Mondo S."/>
            <person name="Nolan M."/>
            <person name="Ohm R."/>
            <person name="Pangilinan J."/>
            <person name="Park H.-J."/>
            <person name="Ramirez L."/>
            <person name="Alfaro M."/>
            <person name="Sun H."/>
            <person name="Tritt A."/>
            <person name="Yoshinaga Y."/>
            <person name="Zwiers L.-H."/>
            <person name="Turgeon B."/>
            <person name="Goodwin S."/>
            <person name="Spatafora J."/>
            <person name="Crous P."/>
            <person name="Grigoriev I."/>
        </authorList>
    </citation>
    <scope>NUCLEOTIDE SEQUENCE</scope>
    <source>
        <strain evidence="15">CBS 122368</strain>
    </source>
</reference>
<evidence type="ECO:0000256" key="6">
    <source>
        <dbReference type="ARBA" id="ARBA00022679"/>
    </source>
</evidence>
<evidence type="ECO:0000256" key="4">
    <source>
        <dbReference type="ARBA" id="ARBA00013948"/>
    </source>
</evidence>
<dbReference type="AlphaFoldDB" id="A0A6A6IWW5"/>
<dbReference type="PANTHER" id="PTHR44329">
    <property type="entry name" value="SERINE/THREONINE-PROTEIN KINASE TNNI3K-RELATED"/>
    <property type="match status" value="1"/>
</dbReference>
<gene>
    <name evidence="15" type="ORF">BU26DRAFT_514417</name>
</gene>
<dbReference type="EMBL" id="ML987190">
    <property type="protein sequence ID" value="KAF2254527.1"/>
    <property type="molecule type" value="Genomic_DNA"/>
</dbReference>
<evidence type="ECO:0000256" key="8">
    <source>
        <dbReference type="ARBA" id="ARBA00022777"/>
    </source>
</evidence>
<sequence>MDPFEFRPWYPTGIRGFVAAGASNFIALFDDDSVLKFPLVPPEEKDIYIAKGMEYRRNVRKAAVKGLEVEQQILQELGQHPRIVRFVRKHEDGLLLEYLPNGSVERYLRNVAPATSLAQRLKWARQAAEGLAYIHAKNVLHCDFSVGNLLVDNDLSIKLCDFQGRLLGPSGAVILNGGAAESTMSSMPRADRNHCDRKTDIFAFGTALYFMVTGKPPFPDLDTIDDKDEIRRRFECREFPSLDYHQGGDVVRKCWTGGYESATEIALDLRELERVGRDTTAAGACSRPSGCWTGSS</sequence>
<evidence type="ECO:0000256" key="12">
    <source>
        <dbReference type="ARBA" id="ARBA00047899"/>
    </source>
</evidence>
<dbReference type="InterPro" id="IPR051681">
    <property type="entry name" value="Ser/Thr_Kinases-Pseudokinases"/>
</dbReference>
<dbReference type="GO" id="GO:0004674">
    <property type="term" value="F:protein serine/threonine kinase activity"/>
    <property type="evidence" value="ECO:0007669"/>
    <property type="project" value="UniProtKB-EC"/>
</dbReference>
<dbReference type="SUPFAM" id="SSF56112">
    <property type="entry name" value="Protein kinase-like (PK-like)"/>
    <property type="match status" value="1"/>
</dbReference>
<evidence type="ECO:0000256" key="13">
    <source>
        <dbReference type="ARBA" id="ARBA00048679"/>
    </source>
</evidence>
<evidence type="ECO:0000256" key="9">
    <source>
        <dbReference type="ARBA" id="ARBA00022840"/>
    </source>
</evidence>
<evidence type="ECO:0000256" key="2">
    <source>
        <dbReference type="ARBA" id="ARBA00011534"/>
    </source>
</evidence>
<evidence type="ECO:0000256" key="5">
    <source>
        <dbReference type="ARBA" id="ARBA00019973"/>
    </source>
</evidence>
<evidence type="ECO:0000256" key="10">
    <source>
        <dbReference type="ARBA" id="ARBA00030980"/>
    </source>
</evidence>
<dbReference type="GeneID" id="54581164"/>
<feature type="domain" description="Protein kinase" evidence="14">
    <location>
        <begin position="4"/>
        <end position="296"/>
    </location>
</feature>
<dbReference type="InterPro" id="IPR011009">
    <property type="entry name" value="Kinase-like_dom_sf"/>
</dbReference>
<dbReference type="InterPro" id="IPR000719">
    <property type="entry name" value="Prot_kinase_dom"/>
</dbReference>
<dbReference type="PROSITE" id="PS00109">
    <property type="entry name" value="PROTEIN_KINASE_TYR"/>
    <property type="match status" value="1"/>
</dbReference>
<dbReference type="PANTHER" id="PTHR44329:SF288">
    <property type="entry name" value="MITOGEN-ACTIVATED PROTEIN KINASE KINASE KINASE 20"/>
    <property type="match status" value="1"/>
</dbReference>
<organism evidence="15 16">
    <name type="scientific">Trematosphaeria pertusa</name>
    <dbReference type="NCBI Taxonomy" id="390896"/>
    <lineage>
        <taxon>Eukaryota</taxon>
        <taxon>Fungi</taxon>
        <taxon>Dikarya</taxon>
        <taxon>Ascomycota</taxon>
        <taxon>Pezizomycotina</taxon>
        <taxon>Dothideomycetes</taxon>
        <taxon>Pleosporomycetidae</taxon>
        <taxon>Pleosporales</taxon>
        <taxon>Massarineae</taxon>
        <taxon>Trematosphaeriaceae</taxon>
        <taxon>Trematosphaeria</taxon>
    </lineage>
</organism>
<protein>
    <recommendedName>
        <fullName evidence="5">EKC/KEOPS complex subunit BUD32</fullName>
        <ecNumber evidence="3">2.7.11.1</ecNumber>
    </recommendedName>
    <alternativeName>
        <fullName evidence="10 11">Atypical Serine/threonine protein kinase BUD32</fullName>
    </alternativeName>
    <alternativeName>
        <fullName evidence="4">EKC/KEOPS complex subunit bud32</fullName>
    </alternativeName>
</protein>
<evidence type="ECO:0000256" key="3">
    <source>
        <dbReference type="ARBA" id="ARBA00012513"/>
    </source>
</evidence>
<accession>A0A6A6IWW5</accession>
<keyword evidence="8 15" id="KW-0418">Kinase</keyword>
<dbReference type="PROSITE" id="PS50011">
    <property type="entry name" value="PROTEIN_KINASE_DOM"/>
    <property type="match status" value="1"/>
</dbReference>
<comment type="subunit">
    <text evidence="2">Component of the EKC/KEOPS complex composed of at least BUD32, CGI121, GON7, KAE1 and PCC1; the whole complex dimerizes.</text>
</comment>
<dbReference type="Proteomes" id="UP000800094">
    <property type="component" value="Unassembled WGS sequence"/>
</dbReference>
<evidence type="ECO:0000259" key="14">
    <source>
        <dbReference type="PROSITE" id="PS50011"/>
    </source>
</evidence>
<proteinExistence type="predicted"/>
<comment type="catalytic activity">
    <reaction evidence="12">
        <text>L-threonyl-[protein] + ATP = O-phospho-L-threonyl-[protein] + ADP + H(+)</text>
        <dbReference type="Rhea" id="RHEA:46608"/>
        <dbReference type="Rhea" id="RHEA-COMP:11060"/>
        <dbReference type="Rhea" id="RHEA-COMP:11605"/>
        <dbReference type="ChEBI" id="CHEBI:15378"/>
        <dbReference type="ChEBI" id="CHEBI:30013"/>
        <dbReference type="ChEBI" id="CHEBI:30616"/>
        <dbReference type="ChEBI" id="CHEBI:61977"/>
        <dbReference type="ChEBI" id="CHEBI:456216"/>
        <dbReference type="EC" id="2.7.11.1"/>
    </reaction>
</comment>
<keyword evidence="16" id="KW-1185">Reference proteome</keyword>
<dbReference type="OrthoDB" id="1668230at2759"/>